<dbReference type="Proteomes" id="UP001196980">
    <property type="component" value="Unassembled WGS sequence"/>
</dbReference>
<name>A0ABS6RXC9_9BACT</name>
<evidence type="ECO:0000313" key="1">
    <source>
        <dbReference type="EMBL" id="MBV6341281.1"/>
    </source>
</evidence>
<protein>
    <submittedName>
        <fullName evidence="1">Uncharacterized protein</fullName>
    </submittedName>
</protein>
<organism evidence="1 2">
    <name type="scientific">Candidatus Magnetobacterium casense</name>
    <dbReference type="NCBI Taxonomy" id="1455061"/>
    <lineage>
        <taxon>Bacteria</taxon>
        <taxon>Pseudomonadati</taxon>
        <taxon>Nitrospirota</taxon>
        <taxon>Thermodesulfovibrionia</taxon>
        <taxon>Thermodesulfovibrionales</taxon>
        <taxon>Candidatus Magnetobacteriaceae</taxon>
        <taxon>Candidatus Magnetobacterium</taxon>
    </lineage>
</organism>
<evidence type="ECO:0000313" key="2">
    <source>
        <dbReference type="Proteomes" id="UP001196980"/>
    </source>
</evidence>
<reference evidence="1 2" key="1">
    <citation type="journal article" date="2020" name="J Geophys Res Biogeosci">
        <title>Magnetotaxis as an Adaptation to Enable Bacterial Shuttling of Microbial Sulfur and Sulfur Cycling Across Aquatic Oxic#Anoxic Interfaces.</title>
        <authorList>
            <person name="Li J."/>
            <person name="Liu P."/>
            <person name="Wang J."/>
            <person name="Roberts A.P."/>
            <person name="Pan Y."/>
        </authorList>
    </citation>
    <scope>NUCLEOTIDE SEQUENCE [LARGE SCALE GENOMIC DNA]</scope>
    <source>
        <strain evidence="1 2">MYR-1_YQ</strain>
    </source>
</reference>
<dbReference type="EMBL" id="JABXWD010000090">
    <property type="protein sequence ID" value="MBV6341281.1"/>
    <property type="molecule type" value="Genomic_DNA"/>
</dbReference>
<proteinExistence type="predicted"/>
<accession>A0ABS6RXC9</accession>
<comment type="caution">
    <text evidence="1">The sequence shown here is derived from an EMBL/GenBank/DDBJ whole genome shotgun (WGS) entry which is preliminary data.</text>
</comment>
<gene>
    <name evidence="1" type="ORF">HWQ67_06755</name>
</gene>
<keyword evidence="2" id="KW-1185">Reference proteome</keyword>
<sequence>LNEKTVKSSRTRAQCIRLSQFSWAGANSAPIHEGLTIYTGQSAAVGNMLYTQAVTLTANQDNTLTLSTPASVVSGQNYTFTVTGTKIWYHDANAYAGGQLYDQTDGGAGGFGDTGTVDAYFTATIVSTLAPTPTPPPDLGTYYNIVVTKAGTGNGSVTGAPCR</sequence>
<feature type="non-terminal residue" evidence="1">
    <location>
        <position position="1"/>
    </location>
</feature>
<dbReference type="RefSeq" id="WP_218251916.1">
    <property type="nucleotide sequence ID" value="NZ_JABXWD010000090.1"/>
</dbReference>